<dbReference type="PROSITE" id="PS50181">
    <property type="entry name" value="FBOX"/>
    <property type="match status" value="1"/>
</dbReference>
<proteinExistence type="predicted"/>
<name>A0A2G5TWP2_9PELO</name>
<organism evidence="2 3">
    <name type="scientific">Caenorhabditis nigoni</name>
    <dbReference type="NCBI Taxonomy" id="1611254"/>
    <lineage>
        <taxon>Eukaryota</taxon>
        <taxon>Metazoa</taxon>
        <taxon>Ecdysozoa</taxon>
        <taxon>Nematoda</taxon>
        <taxon>Chromadorea</taxon>
        <taxon>Rhabditida</taxon>
        <taxon>Rhabditina</taxon>
        <taxon>Rhabditomorpha</taxon>
        <taxon>Rhabditoidea</taxon>
        <taxon>Rhabditidae</taxon>
        <taxon>Peloderinae</taxon>
        <taxon>Caenorhabditis</taxon>
    </lineage>
</organism>
<dbReference type="EMBL" id="PDUG01000004">
    <property type="protein sequence ID" value="PIC31715.1"/>
    <property type="molecule type" value="Genomic_DNA"/>
</dbReference>
<dbReference type="AlphaFoldDB" id="A0A2G5TWP2"/>
<sequence>MIFYEDDVFRQLTALIQTIFPETSKPKQQFPLLKLPRVVLLECIENLDVLEIIKFSLLSKRAKSIAKLLRWYPLHIRLVSGQINQICLRISGDWEREWIIEYPNDKESWKYPEDRYLFLKNNGNAIEDMKKTAEHICEVFRSPICDMETAEQSLIDWIIKFQPTIRNVWIGKDVSVQTLNHILKNLKVTNYLELQPISIHEKFEIMEPIPSRFLLVFNSYWVTLPSILNGTNSMICLSDSKLTPMDINTILKEWQLGSKLRNLEYLEIRTSTLLDLHSFSDEVYKNLNLTNGDEIDGRPTEVKIDDEYTYSLPEVQNVRNLIRNDGMIGSIFEIFEFLDGENMKTCFSFVVWHKEA</sequence>
<dbReference type="Proteomes" id="UP000230233">
    <property type="component" value="Chromosome IV"/>
</dbReference>
<dbReference type="InterPro" id="IPR012885">
    <property type="entry name" value="F-box_Sdz-33"/>
</dbReference>
<keyword evidence="3" id="KW-1185">Reference proteome</keyword>
<gene>
    <name evidence="2" type="primary">Cnig_chr_IV.g12320</name>
    <name evidence="2" type="ORF">B9Z55_012320</name>
</gene>
<protein>
    <recommendedName>
        <fullName evidence="1">F-box domain-containing protein</fullName>
    </recommendedName>
</protein>
<dbReference type="InterPro" id="IPR001810">
    <property type="entry name" value="F-box_dom"/>
</dbReference>
<evidence type="ECO:0000259" key="1">
    <source>
        <dbReference type="PROSITE" id="PS50181"/>
    </source>
</evidence>
<evidence type="ECO:0000313" key="3">
    <source>
        <dbReference type="Proteomes" id="UP000230233"/>
    </source>
</evidence>
<dbReference type="OrthoDB" id="5903690at2759"/>
<comment type="caution">
    <text evidence="2">The sequence shown here is derived from an EMBL/GenBank/DDBJ whole genome shotgun (WGS) entry which is preliminary data.</text>
</comment>
<dbReference type="Pfam" id="PF07735">
    <property type="entry name" value="FBA_2"/>
    <property type="match status" value="1"/>
</dbReference>
<dbReference type="PANTHER" id="PTHR21503:SF8">
    <property type="entry name" value="F-BOX ASSOCIATED DOMAIN-CONTAINING PROTEIN-RELATED"/>
    <property type="match status" value="1"/>
</dbReference>
<accession>A0A2G5TWP2</accession>
<reference evidence="3" key="1">
    <citation type="submission" date="2017-10" db="EMBL/GenBank/DDBJ databases">
        <title>Rapid genome shrinkage in a self-fertile nematode reveals novel sperm competition proteins.</title>
        <authorList>
            <person name="Yin D."/>
            <person name="Schwarz E.M."/>
            <person name="Thomas C.G."/>
            <person name="Felde R.L."/>
            <person name="Korf I.F."/>
            <person name="Cutter A.D."/>
            <person name="Schartner C.M."/>
            <person name="Ralston E.J."/>
            <person name="Meyer B.J."/>
            <person name="Haag E.S."/>
        </authorList>
    </citation>
    <scope>NUCLEOTIDE SEQUENCE [LARGE SCALE GENOMIC DNA]</scope>
    <source>
        <strain evidence="3">JU1422</strain>
    </source>
</reference>
<feature type="domain" description="F-box" evidence="1">
    <location>
        <begin position="29"/>
        <end position="74"/>
    </location>
</feature>
<dbReference type="PANTHER" id="PTHR21503">
    <property type="entry name" value="F-BOX-CONTAINING HYPOTHETICAL PROTEIN C.ELEGANS"/>
    <property type="match status" value="1"/>
</dbReference>
<evidence type="ECO:0000313" key="2">
    <source>
        <dbReference type="EMBL" id="PIC31715.1"/>
    </source>
</evidence>
<dbReference type="Pfam" id="PF00646">
    <property type="entry name" value="F-box"/>
    <property type="match status" value="1"/>
</dbReference>